<dbReference type="AlphaFoldDB" id="A0A1I1U7Z9"/>
<evidence type="ECO:0000259" key="2">
    <source>
        <dbReference type="PROSITE" id="PS50994"/>
    </source>
</evidence>
<protein>
    <recommendedName>
        <fullName evidence="2">Integrase catalytic domain-containing protein</fullName>
    </recommendedName>
</protein>
<dbReference type="OrthoDB" id="501284at2"/>
<feature type="domain" description="Integrase catalytic" evidence="2">
    <location>
        <begin position="237"/>
        <end position="453"/>
    </location>
</feature>
<organism evidence="3 4">
    <name type="scientific">Pseudoalteromonas denitrificans DSM 6059</name>
    <dbReference type="NCBI Taxonomy" id="1123010"/>
    <lineage>
        <taxon>Bacteria</taxon>
        <taxon>Pseudomonadati</taxon>
        <taxon>Pseudomonadota</taxon>
        <taxon>Gammaproteobacteria</taxon>
        <taxon>Alteromonadales</taxon>
        <taxon>Pseudoalteromonadaceae</taxon>
        <taxon>Pseudoalteromonas</taxon>
    </lineage>
</organism>
<feature type="compositionally biased region" description="Basic and acidic residues" evidence="1">
    <location>
        <begin position="556"/>
        <end position="571"/>
    </location>
</feature>
<dbReference type="Gene3D" id="3.30.420.10">
    <property type="entry name" value="Ribonuclease H-like superfamily/Ribonuclease H"/>
    <property type="match status" value="1"/>
</dbReference>
<evidence type="ECO:0000256" key="1">
    <source>
        <dbReference type="SAM" id="MobiDB-lite"/>
    </source>
</evidence>
<gene>
    <name evidence="3" type="ORF">SAMN02745724_05147</name>
</gene>
<name>A0A1I1U7Z9_9GAMM</name>
<dbReference type="InterPro" id="IPR036397">
    <property type="entry name" value="RNaseH_sf"/>
</dbReference>
<feature type="compositionally biased region" description="Basic and acidic residues" evidence="1">
    <location>
        <begin position="664"/>
        <end position="677"/>
    </location>
</feature>
<dbReference type="GO" id="GO:0015074">
    <property type="term" value="P:DNA integration"/>
    <property type="evidence" value="ECO:0007669"/>
    <property type="project" value="InterPro"/>
</dbReference>
<reference evidence="3 4" key="1">
    <citation type="submission" date="2016-10" db="EMBL/GenBank/DDBJ databases">
        <authorList>
            <person name="de Groot N.N."/>
        </authorList>
    </citation>
    <scope>NUCLEOTIDE SEQUENCE [LARGE SCALE GENOMIC DNA]</scope>
    <source>
        <strain evidence="3 4">DSM 6059</strain>
    </source>
</reference>
<dbReference type="InterPro" id="IPR001584">
    <property type="entry name" value="Integrase_cat-core"/>
</dbReference>
<accession>A0A1I1U7Z9</accession>
<keyword evidence="4" id="KW-1185">Reference proteome</keyword>
<evidence type="ECO:0000313" key="3">
    <source>
        <dbReference type="EMBL" id="SFD66986.1"/>
    </source>
</evidence>
<dbReference type="STRING" id="1123010.SAMN02745724_05147"/>
<dbReference type="PROSITE" id="PS50994">
    <property type="entry name" value="INTEGRASE"/>
    <property type="match status" value="1"/>
</dbReference>
<feature type="region of interest" description="Disordered" evidence="1">
    <location>
        <begin position="634"/>
        <end position="688"/>
    </location>
</feature>
<dbReference type="EMBL" id="FOLO01000083">
    <property type="protein sequence ID" value="SFD66986.1"/>
    <property type="molecule type" value="Genomic_DNA"/>
</dbReference>
<dbReference type="RefSeq" id="WP_091991543.1">
    <property type="nucleotide sequence ID" value="NZ_FOLO01000083.1"/>
</dbReference>
<sequence>MGAATSLLMREFEIPEKGLCRVIQEKNGKLGFEEVANPLNGFYVKRDTFIADLNDDVVLSKPAANDEYQITPRVKRHIKKRTNSLLMMEVLDNLDYKPASKDTYKEFKLRMKEEYGDSCKIPGFSTLCGWWCDYRRANWDIARSIGVDPVASKRISEDQEKLIFKHLEIAFLTKNNGGKSLIDAHEDFKHDPEVALLKEKPVSYSTFNRRRKEILKIVEIMATGTPEEKLAAAKRYKGKLKIDRILERVEQDASRYNLSLLFDDGTPTEGVQIFGAVDCNSEYPLGIKVKFGKGESSADYQALFREVITGTRSGLKANGIPYMIVGDNSGGANSSVTREVYKNAEVKYHTLPPHMPWGKGYIEGFFQIFETGFLQGFKYWYTNKQGEKVEGRGIPGYLSDKEDYRQHPTMKARASMKVSEFFRVLDVYLHQYVNTAKKSLGGKTPQQVWNECNAAQNLPRLTVDNMNYAFMVTDTAVTQKLYPDGRVYFDNAYYQNEDLKQLHDELFNKGMSEVKVDICHSRFDVRQVKVIAQNPNGEGSVVTYPDRCTNADMDVEIPHGTDKPPKIERTYHFPTEIDAPLVKTKRTPKKDDKKEKDEDYDLHKRKVASFDLDTQIPPSLSEVIRASNAAFNTQMPTESSVDYTPKKRRHKKEKLPDNNFGVFNKDDYRGCSNKDESPDTDLNQWPEE</sequence>
<feature type="region of interest" description="Disordered" evidence="1">
    <location>
        <begin position="555"/>
        <end position="600"/>
    </location>
</feature>
<dbReference type="GO" id="GO:0003676">
    <property type="term" value="F:nucleic acid binding"/>
    <property type="evidence" value="ECO:0007669"/>
    <property type="project" value="InterPro"/>
</dbReference>
<dbReference type="SUPFAM" id="SSF53098">
    <property type="entry name" value="Ribonuclease H-like"/>
    <property type="match status" value="1"/>
</dbReference>
<evidence type="ECO:0000313" key="4">
    <source>
        <dbReference type="Proteomes" id="UP000198862"/>
    </source>
</evidence>
<proteinExistence type="predicted"/>
<dbReference type="InterPro" id="IPR012337">
    <property type="entry name" value="RNaseH-like_sf"/>
</dbReference>
<dbReference type="Proteomes" id="UP000198862">
    <property type="component" value="Unassembled WGS sequence"/>
</dbReference>